<protein>
    <submittedName>
        <fullName evidence="2">Uncharacterized protein</fullName>
    </submittedName>
</protein>
<dbReference type="AlphaFoldDB" id="A0A218KRY1"/>
<feature type="compositionally biased region" description="Basic and acidic residues" evidence="1">
    <location>
        <begin position="12"/>
        <end position="22"/>
    </location>
</feature>
<dbReference type="OMA" id="MEREYPN"/>
<name>A0A218KRY1_9EURY</name>
<dbReference type="RefSeq" id="WP_012660222.1">
    <property type="nucleotide sequence ID" value="NZ_JAXGGM010000045.1"/>
</dbReference>
<proteinExistence type="predicted"/>
<geneLocation type="plasmid" evidence="2">
    <name>pR1SE</name>
</geneLocation>
<reference evidence="2" key="1">
    <citation type="journal article" date="2017" name="Nat. Microbiol.">
        <title>A plasmid from an Antarctic haloarchaeon uses specialized membrane vesicles to disseminate and infect plasmid-free cells.</title>
        <authorList>
            <person name="Erdmann S."/>
            <person name="Tschitschko B."/>
            <person name="Zhong L."/>
            <person name="Raftery M.J."/>
            <person name="Cavicchioli R."/>
        </authorList>
    </citation>
    <scope>NUCLEOTIDE SEQUENCE</scope>
    <source>
        <strain evidence="2">R1S1</strain>
        <plasmid evidence="2">pR1SE</plasmid>
    </source>
</reference>
<evidence type="ECO:0000256" key="1">
    <source>
        <dbReference type="SAM" id="MobiDB-lite"/>
    </source>
</evidence>
<keyword evidence="2" id="KW-0614">Plasmid</keyword>
<accession>A0A218KRY1</accession>
<sequence length="176" mass="19678">MGDGDGDGDGGGLRDEMDKTAELAEQFGISGDDGDPEDEEVLETSAEVESSEPPETLETQEASTTSEPPGGDDDGSSEPQEQDNVQEVGGVMEREYPNPDKEVGAITDLYDNINVFVPPEVKEEIHTLYKELEYKYRREHGEEIDKHWDFYTALFRTVLRDDDLLREELGLTSEEE</sequence>
<feature type="compositionally biased region" description="Polar residues" evidence="1">
    <location>
        <begin position="57"/>
        <end position="67"/>
    </location>
</feature>
<feature type="compositionally biased region" description="Acidic residues" evidence="1">
    <location>
        <begin position="32"/>
        <end position="42"/>
    </location>
</feature>
<evidence type="ECO:0000313" key="2">
    <source>
        <dbReference type="EMBL" id="AQM75303.1"/>
    </source>
</evidence>
<dbReference type="GeneID" id="31400963"/>
<feature type="region of interest" description="Disordered" evidence="1">
    <location>
        <begin position="1"/>
        <end position="99"/>
    </location>
</feature>
<organism evidence="2">
    <name type="scientific">Halorubrum lacusprofundi</name>
    <dbReference type="NCBI Taxonomy" id="2247"/>
    <lineage>
        <taxon>Archaea</taxon>
        <taxon>Methanobacteriati</taxon>
        <taxon>Methanobacteriota</taxon>
        <taxon>Stenosarchaea group</taxon>
        <taxon>Halobacteria</taxon>
        <taxon>Halobacteriales</taxon>
        <taxon>Haloferacaceae</taxon>
        <taxon>Halorubrum</taxon>
    </lineage>
</organism>
<dbReference type="EMBL" id="KX687704">
    <property type="protein sequence ID" value="AQM75303.1"/>
    <property type="molecule type" value="Genomic_DNA"/>
</dbReference>